<feature type="transmembrane region" description="Helical" evidence="5">
    <location>
        <begin position="6"/>
        <end position="25"/>
    </location>
</feature>
<evidence type="ECO:0000256" key="5">
    <source>
        <dbReference type="SAM" id="Phobius"/>
    </source>
</evidence>
<dbReference type="PANTHER" id="PTHR11040">
    <property type="entry name" value="ZINC/IRON TRANSPORTER"/>
    <property type="match status" value="1"/>
</dbReference>
<comment type="similarity">
    <text evidence="2">Belongs to the ZIP transporter (TC 2.A.5) family.</text>
</comment>
<evidence type="ECO:0000313" key="6">
    <source>
        <dbReference type="EMBL" id="GAA0614438.1"/>
    </source>
</evidence>
<keyword evidence="5" id="KW-0812">Transmembrane</keyword>
<evidence type="ECO:0000256" key="2">
    <source>
        <dbReference type="ARBA" id="ARBA00006939"/>
    </source>
</evidence>
<dbReference type="Proteomes" id="UP001500866">
    <property type="component" value="Unassembled WGS sequence"/>
</dbReference>
<keyword evidence="5" id="KW-1133">Transmembrane helix</keyword>
<evidence type="ECO:0000313" key="7">
    <source>
        <dbReference type="Proteomes" id="UP001500866"/>
    </source>
</evidence>
<keyword evidence="7" id="KW-1185">Reference proteome</keyword>
<comment type="subcellular location">
    <subcellularLocation>
        <location evidence="1">Cell membrane</location>
        <topology evidence="1">Multi-pass membrane protein</topology>
    </subcellularLocation>
</comment>
<evidence type="ECO:0000256" key="3">
    <source>
        <dbReference type="ARBA" id="ARBA00022475"/>
    </source>
</evidence>
<feature type="transmembrane region" description="Helical" evidence="5">
    <location>
        <begin position="197"/>
        <end position="219"/>
    </location>
</feature>
<feature type="transmembrane region" description="Helical" evidence="5">
    <location>
        <begin position="64"/>
        <end position="82"/>
    </location>
</feature>
<evidence type="ECO:0000256" key="1">
    <source>
        <dbReference type="ARBA" id="ARBA00004651"/>
    </source>
</evidence>
<feature type="transmembrane region" description="Helical" evidence="5">
    <location>
        <begin position="32"/>
        <end position="52"/>
    </location>
</feature>
<name>A0ABP3RQQ3_9BACI</name>
<feature type="transmembrane region" description="Helical" evidence="5">
    <location>
        <begin position="225"/>
        <end position="244"/>
    </location>
</feature>
<reference evidence="7" key="1">
    <citation type="journal article" date="2019" name="Int. J. Syst. Evol. Microbiol.">
        <title>The Global Catalogue of Microorganisms (GCM) 10K type strain sequencing project: providing services to taxonomists for standard genome sequencing and annotation.</title>
        <authorList>
            <consortium name="The Broad Institute Genomics Platform"/>
            <consortium name="The Broad Institute Genome Sequencing Center for Infectious Disease"/>
            <person name="Wu L."/>
            <person name="Ma J."/>
        </authorList>
    </citation>
    <scope>NUCLEOTIDE SEQUENCE [LARGE SCALE GENOMIC DNA]</scope>
    <source>
        <strain evidence="7">JCM 15395</strain>
    </source>
</reference>
<sequence>MWTAILWGGVAGSASLLGALTVLIFDVKKRIIGYIMALGVGALIAATTYELLGEAVEQAGFFEAAIGFLGGALIFTVFDSFVSKKGGHKRKHSEGRNTAESDKSGSGLAIFIGTVMDAIPESAMIGVSLIGGHSVGLSLVAAIFISNFPEGLSSTVGLQKDGYSRAKVFAMWAAVIIFSALSSLAGFALLDKAGDSVQAIISAFAGGGITAMIASTMMPEAFKEGGPAVGFITAVGIFITLMLGSL</sequence>
<accession>A0ABP3RQQ3</accession>
<dbReference type="RefSeq" id="WP_343816049.1">
    <property type="nucleotide sequence ID" value="NZ_BAAADS010000025.1"/>
</dbReference>
<feature type="transmembrane region" description="Helical" evidence="5">
    <location>
        <begin position="168"/>
        <end position="190"/>
    </location>
</feature>
<protein>
    <submittedName>
        <fullName evidence="6">ZIP family zinc transporter</fullName>
    </submittedName>
</protein>
<keyword evidence="5" id="KW-0472">Membrane</keyword>
<gene>
    <name evidence="6" type="ORF">GCM10009001_34650</name>
</gene>
<evidence type="ECO:0000256" key="4">
    <source>
        <dbReference type="ARBA" id="ARBA00022833"/>
    </source>
</evidence>
<keyword evidence="4" id="KW-0862">Zinc</keyword>
<organism evidence="6 7">
    <name type="scientific">Virgibacillus siamensis</name>
    <dbReference type="NCBI Taxonomy" id="480071"/>
    <lineage>
        <taxon>Bacteria</taxon>
        <taxon>Bacillati</taxon>
        <taxon>Bacillota</taxon>
        <taxon>Bacilli</taxon>
        <taxon>Bacillales</taxon>
        <taxon>Bacillaceae</taxon>
        <taxon>Virgibacillus</taxon>
    </lineage>
</organism>
<dbReference type="PANTHER" id="PTHR11040:SF211">
    <property type="entry name" value="ZINC TRANSPORTER ZIP11"/>
    <property type="match status" value="1"/>
</dbReference>
<feature type="transmembrane region" description="Helical" evidence="5">
    <location>
        <begin position="125"/>
        <end position="148"/>
    </location>
</feature>
<dbReference type="EMBL" id="BAAADS010000025">
    <property type="protein sequence ID" value="GAA0614438.1"/>
    <property type="molecule type" value="Genomic_DNA"/>
</dbReference>
<comment type="caution">
    <text evidence="6">The sequence shown here is derived from an EMBL/GenBank/DDBJ whole genome shotgun (WGS) entry which is preliminary data.</text>
</comment>
<proteinExistence type="inferred from homology"/>
<keyword evidence="3" id="KW-1003">Cell membrane</keyword>